<dbReference type="Proteomes" id="UP000014074">
    <property type="component" value="Unassembled WGS sequence"/>
</dbReference>
<dbReference type="AlphaFoldDB" id="R8BJF6"/>
<dbReference type="EMBL" id="KB933162">
    <property type="protein sequence ID" value="EON99352.1"/>
    <property type="molecule type" value="Genomic_DNA"/>
</dbReference>
<keyword evidence="4" id="KW-1133">Transmembrane helix</keyword>
<proteinExistence type="inferred from homology"/>
<accession>R8BJF6</accession>
<dbReference type="GeneID" id="19325609"/>
<name>R8BJF6_PHAM7</name>
<dbReference type="GO" id="GO:0016787">
    <property type="term" value="F:hydrolase activity"/>
    <property type="evidence" value="ECO:0007669"/>
    <property type="project" value="UniProtKB-KW"/>
</dbReference>
<keyword evidence="7" id="KW-1185">Reference proteome</keyword>
<dbReference type="InterPro" id="IPR029058">
    <property type="entry name" value="AB_hydrolase_fold"/>
</dbReference>
<dbReference type="InterPro" id="IPR050309">
    <property type="entry name" value="Type-B_Carboxylest/Lipase"/>
</dbReference>
<comment type="similarity">
    <text evidence="1">Belongs to the type-B carboxylesterase/lipase family.</text>
</comment>
<keyword evidence="4" id="KW-0812">Transmembrane</keyword>
<feature type="transmembrane region" description="Helical" evidence="4">
    <location>
        <begin position="14"/>
        <end position="34"/>
    </location>
</feature>
<dbReference type="InterPro" id="IPR002018">
    <property type="entry name" value="CarbesteraseB"/>
</dbReference>
<keyword evidence="4" id="KW-0472">Membrane</keyword>
<dbReference type="InterPro" id="IPR019826">
    <property type="entry name" value="Carboxylesterase_B_AS"/>
</dbReference>
<dbReference type="Gene3D" id="3.40.50.1820">
    <property type="entry name" value="alpha/beta hydrolase"/>
    <property type="match status" value="1"/>
</dbReference>
<evidence type="ECO:0000256" key="4">
    <source>
        <dbReference type="SAM" id="Phobius"/>
    </source>
</evidence>
<feature type="domain" description="Carboxylesterase type B" evidence="5">
    <location>
        <begin position="126"/>
        <end position="660"/>
    </location>
</feature>
<evidence type="ECO:0000256" key="1">
    <source>
        <dbReference type="ARBA" id="ARBA00005964"/>
    </source>
</evidence>
<dbReference type="PROSITE" id="PS00122">
    <property type="entry name" value="CARBOXYLESTERASE_B_1"/>
    <property type="match status" value="1"/>
</dbReference>
<protein>
    <submittedName>
        <fullName evidence="6">Putative phenmedipham hydrolase protein</fullName>
    </submittedName>
</protein>
<dbReference type="PANTHER" id="PTHR11559">
    <property type="entry name" value="CARBOXYLESTERASE"/>
    <property type="match status" value="1"/>
</dbReference>
<evidence type="ECO:0000256" key="3">
    <source>
        <dbReference type="SAM" id="MobiDB-lite"/>
    </source>
</evidence>
<keyword evidence="2 6" id="KW-0378">Hydrolase</keyword>
<dbReference type="Pfam" id="PF00135">
    <property type="entry name" value="COesterase"/>
    <property type="match status" value="1"/>
</dbReference>
<dbReference type="eggNOG" id="KOG4389">
    <property type="taxonomic scope" value="Eukaryota"/>
</dbReference>
<feature type="region of interest" description="Disordered" evidence="3">
    <location>
        <begin position="53"/>
        <end position="77"/>
    </location>
</feature>
<evidence type="ECO:0000313" key="7">
    <source>
        <dbReference type="Proteomes" id="UP000014074"/>
    </source>
</evidence>
<evidence type="ECO:0000259" key="5">
    <source>
        <dbReference type="Pfam" id="PF00135"/>
    </source>
</evidence>
<reference evidence="7" key="1">
    <citation type="journal article" date="2013" name="Genome Announc.">
        <title>Draft genome sequence of the ascomycete Phaeoacremonium aleophilum strain UCR-PA7, a causal agent of the esca disease complex in grapevines.</title>
        <authorList>
            <person name="Blanco-Ulate B."/>
            <person name="Rolshausen P."/>
            <person name="Cantu D."/>
        </authorList>
    </citation>
    <scope>NUCLEOTIDE SEQUENCE [LARGE SCALE GENOMIC DNA]</scope>
    <source>
        <strain evidence="7">UCR-PA7</strain>
    </source>
</reference>
<sequence>MSGSATQRSLRRRLFSTITLSAVTIIALLAWLLLYHEGYATLREHVRPLNPAFDEDKGPISDPDQEQHQNQGEAAHQTTSVVHAAISVPVSTSTVSDSVGTSTMAIIEIPTETPSKYAPDVSSGEAPSIKLQQGTYKGVVLPAGRRLPKAIEAWRGIPFAESTAGPNRFRPPVPVGSSDANFSAASFGSVCPGSGVAEDEDAAAEGLWEGEDCLNLNVYRPQSPVEHMKLPVVIYVHGGAFNSGLGVERDLASFVSWAEDPMVGVNFNYRVGALGFLPSALTAKEGLLNLGLKDQQLLFRWVQENIAAFGGDPDNVTLMGLSAGAHSIGHHLMFYTPETVPFKRAILESGAPTARAIWWPTHPRHLVQFREFLVAAGVEGVAEEALLETLRTLPLSTIIAATQSVWASYADSLCWPFQPVIDGAYHLEEHTTSTSNFTVSALRERNITDVIRDLPLTSWLNGTHLRIPVMTGFNTNEGTIFVPPLADTNDDFLAFFKTLIPELSDADLAALEALYPDPATSSHKYKTPIPDGYGRQWARLDAAYAHYAYICPVLHTAHFLSRPRRGSGAESDARAPVYLYHFAARGGEWDTANHASEAPVVVHAMDEVGAHPGLLAVADAMHGAWARFVTRGGDPNPNPRSAAAGARRSDGALVEWPTFESPFTSASALPKRLHEDEEDEEEDRAAAAAAVAKQKGLGRLVLFGEGNNERVEDAGRKSPGTPAKVINLSDEEKAQCNFWWDLAILSEGLGRRLSREPPLYT</sequence>
<organism evidence="6 7">
    <name type="scientific">Phaeoacremonium minimum (strain UCR-PA7)</name>
    <name type="common">Esca disease fungus</name>
    <name type="synonym">Togninia minima</name>
    <dbReference type="NCBI Taxonomy" id="1286976"/>
    <lineage>
        <taxon>Eukaryota</taxon>
        <taxon>Fungi</taxon>
        <taxon>Dikarya</taxon>
        <taxon>Ascomycota</taxon>
        <taxon>Pezizomycotina</taxon>
        <taxon>Sordariomycetes</taxon>
        <taxon>Sordariomycetidae</taxon>
        <taxon>Togniniales</taxon>
        <taxon>Togniniaceae</taxon>
        <taxon>Phaeoacremonium</taxon>
    </lineage>
</organism>
<dbReference type="OrthoDB" id="6846267at2759"/>
<dbReference type="HOGENOM" id="CLU_006586_10_3_1"/>
<dbReference type="KEGG" id="tmn:UCRPA7_5091"/>
<dbReference type="ESTHER" id="togmi-r8bjf6">
    <property type="family name" value="Fungal_carboxylesterase_lipase"/>
</dbReference>
<evidence type="ECO:0000313" key="6">
    <source>
        <dbReference type="EMBL" id="EON99352.1"/>
    </source>
</evidence>
<feature type="compositionally biased region" description="Polar residues" evidence="3">
    <location>
        <begin position="68"/>
        <end position="77"/>
    </location>
</feature>
<evidence type="ECO:0000256" key="2">
    <source>
        <dbReference type="ARBA" id="ARBA00022801"/>
    </source>
</evidence>
<gene>
    <name evidence="6" type="ORF">UCRPA7_5091</name>
</gene>
<dbReference type="SUPFAM" id="SSF53474">
    <property type="entry name" value="alpha/beta-Hydrolases"/>
    <property type="match status" value="1"/>
</dbReference>
<dbReference type="RefSeq" id="XP_007915830.1">
    <property type="nucleotide sequence ID" value="XM_007917639.1"/>
</dbReference>